<evidence type="ECO:0000313" key="7">
    <source>
        <dbReference type="Proteomes" id="UP000007305"/>
    </source>
</evidence>
<dbReference type="PANTHER" id="PTHR13903:SF8">
    <property type="entry name" value="PIRIN"/>
    <property type="match status" value="1"/>
</dbReference>
<evidence type="ECO:0000259" key="5">
    <source>
        <dbReference type="Pfam" id="PF05726"/>
    </source>
</evidence>
<dbReference type="Proteomes" id="UP000007305">
    <property type="component" value="Chromosome 9"/>
</dbReference>
<proteinExistence type="inferred from homology"/>
<keyword evidence="7" id="KW-1185">Reference proteome</keyword>
<evidence type="ECO:0000256" key="3">
    <source>
        <dbReference type="SAM" id="Phobius"/>
    </source>
</evidence>
<accession>A0A804R3I6</accession>
<dbReference type="InterPro" id="IPR003829">
    <property type="entry name" value="Pirin_N_dom"/>
</dbReference>
<evidence type="ECO:0000259" key="4">
    <source>
        <dbReference type="Pfam" id="PF02678"/>
    </source>
</evidence>
<dbReference type="Pfam" id="PF02678">
    <property type="entry name" value="Pirin"/>
    <property type="match status" value="1"/>
</dbReference>
<organism evidence="6 7">
    <name type="scientific">Zea mays</name>
    <name type="common">Maize</name>
    <dbReference type="NCBI Taxonomy" id="4577"/>
    <lineage>
        <taxon>Eukaryota</taxon>
        <taxon>Viridiplantae</taxon>
        <taxon>Streptophyta</taxon>
        <taxon>Embryophyta</taxon>
        <taxon>Tracheophyta</taxon>
        <taxon>Spermatophyta</taxon>
        <taxon>Magnoliopsida</taxon>
        <taxon>Liliopsida</taxon>
        <taxon>Poales</taxon>
        <taxon>Poaceae</taxon>
        <taxon>PACMAD clade</taxon>
        <taxon>Panicoideae</taxon>
        <taxon>Andropogonodae</taxon>
        <taxon>Andropogoneae</taxon>
        <taxon>Tripsacinae</taxon>
        <taxon>Zea</taxon>
    </lineage>
</organism>
<feature type="transmembrane region" description="Helical" evidence="3">
    <location>
        <begin position="47"/>
        <end position="64"/>
    </location>
</feature>
<protein>
    <recommendedName>
        <fullName evidence="8">Pirin-like protein</fullName>
    </recommendedName>
</protein>
<evidence type="ECO:0000256" key="1">
    <source>
        <dbReference type="ARBA" id="ARBA00008416"/>
    </source>
</evidence>
<reference evidence="6" key="2">
    <citation type="submission" date="2019-07" db="EMBL/GenBank/DDBJ databases">
        <authorList>
            <person name="Seetharam A."/>
            <person name="Woodhouse M."/>
            <person name="Cannon E."/>
        </authorList>
    </citation>
    <scope>NUCLEOTIDE SEQUENCE [LARGE SCALE GENOMIC DNA]</scope>
    <source>
        <strain evidence="6">cv. B73</strain>
    </source>
</reference>
<sequence>MLQQQQQASKSLASAWRGGVLEQRSVRDLMSGGADEETRRSWSCARLWLLVVCALTSLSVGVVVSKSTGFSNHPHRGFETGAFTHQDFAGHKGTIRTGDVQWMTAGRGIVHSEMPAGDDVHKGLQLWINLSSKYKMIEPQYQELERKDISRGESENGGVEALGVATPVYTHPHHTATAHYCLVLGPGDGVNVWNRSTRPLRFILVAGQPLGVPMVQHMPFVMNSHVEIQKAMEDYYYGKNDFERAGQWSSSA</sequence>
<keyword evidence="3" id="KW-1133">Transmembrane helix</keyword>
<keyword evidence="3" id="KW-0472">Membrane</keyword>
<dbReference type="InterPro" id="IPR008778">
    <property type="entry name" value="Pirin_C_dom"/>
</dbReference>
<reference evidence="6" key="3">
    <citation type="submission" date="2021-05" db="UniProtKB">
        <authorList>
            <consortium name="EnsemblPlants"/>
        </authorList>
    </citation>
    <scope>IDENTIFICATION</scope>
    <source>
        <strain evidence="6">cv. B73</strain>
    </source>
</reference>
<dbReference type="PANTHER" id="PTHR13903">
    <property type="entry name" value="PIRIN-RELATED"/>
    <property type="match status" value="1"/>
</dbReference>
<dbReference type="InParanoid" id="A0A804R3I6"/>
<dbReference type="SUPFAM" id="SSF51182">
    <property type="entry name" value="RmlC-like cupins"/>
    <property type="match status" value="1"/>
</dbReference>
<keyword evidence="3" id="KW-0812">Transmembrane</keyword>
<dbReference type="Gene3D" id="2.60.120.10">
    <property type="entry name" value="Jelly Rolls"/>
    <property type="match status" value="2"/>
</dbReference>
<dbReference type="EnsemblPlants" id="Zm00001eb383690_T001">
    <property type="protein sequence ID" value="Zm00001eb383690_P001"/>
    <property type="gene ID" value="Zm00001eb383690"/>
</dbReference>
<dbReference type="InterPro" id="IPR014710">
    <property type="entry name" value="RmlC-like_jellyroll"/>
</dbReference>
<name>A0A804R3I6_MAIZE</name>
<dbReference type="InterPro" id="IPR011051">
    <property type="entry name" value="RmlC_Cupin_sf"/>
</dbReference>
<dbReference type="CDD" id="cd02909">
    <property type="entry name" value="cupin_pirin_N"/>
    <property type="match status" value="1"/>
</dbReference>
<dbReference type="AlphaFoldDB" id="A0A804R3I6"/>
<dbReference type="Gramene" id="Zm00001eb383690_T001">
    <property type="protein sequence ID" value="Zm00001eb383690_P001"/>
    <property type="gene ID" value="Zm00001eb383690"/>
</dbReference>
<evidence type="ECO:0008006" key="8">
    <source>
        <dbReference type="Google" id="ProtNLM"/>
    </source>
</evidence>
<comment type="similarity">
    <text evidence="1 2">Belongs to the pirin family.</text>
</comment>
<feature type="domain" description="Pirin C-terminal" evidence="5">
    <location>
        <begin position="175"/>
        <end position="240"/>
    </location>
</feature>
<reference evidence="7" key="1">
    <citation type="journal article" date="2009" name="Science">
        <title>The B73 maize genome: complexity, diversity, and dynamics.</title>
        <authorList>
            <person name="Schnable P.S."/>
            <person name="Ware D."/>
            <person name="Fulton R.S."/>
            <person name="Stein J.C."/>
            <person name="Wei F."/>
            <person name="Pasternak S."/>
            <person name="Liang C."/>
            <person name="Zhang J."/>
            <person name="Fulton L."/>
            <person name="Graves T.A."/>
            <person name="Minx P."/>
            <person name="Reily A.D."/>
            <person name="Courtney L."/>
            <person name="Kruchowski S.S."/>
            <person name="Tomlinson C."/>
            <person name="Strong C."/>
            <person name="Delehaunty K."/>
            <person name="Fronick C."/>
            <person name="Courtney B."/>
            <person name="Rock S.M."/>
            <person name="Belter E."/>
            <person name="Du F."/>
            <person name="Kim K."/>
            <person name="Abbott R.M."/>
            <person name="Cotton M."/>
            <person name="Levy A."/>
            <person name="Marchetto P."/>
            <person name="Ochoa K."/>
            <person name="Jackson S.M."/>
            <person name="Gillam B."/>
            <person name="Chen W."/>
            <person name="Yan L."/>
            <person name="Higginbotham J."/>
            <person name="Cardenas M."/>
            <person name="Waligorski J."/>
            <person name="Applebaum E."/>
            <person name="Phelps L."/>
            <person name="Falcone J."/>
            <person name="Kanchi K."/>
            <person name="Thane T."/>
            <person name="Scimone A."/>
            <person name="Thane N."/>
            <person name="Henke J."/>
            <person name="Wang T."/>
            <person name="Ruppert J."/>
            <person name="Shah N."/>
            <person name="Rotter K."/>
            <person name="Hodges J."/>
            <person name="Ingenthron E."/>
            <person name="Cordes M."/>
            <person name="Kohlberg S."/>
            <person name="Sgro J."/>
            <person name="Delgado B."/>
            <person name="Mead K."/>
            <person name="Chinwalla A."/>
            <person name="Leonard S."/>
            <person name="Crouse K."/>
            <person name="Collura K."/>
            <person name="Kudrna D."/>
            <person name="Currie J."/>
            <person name="He R."/>
            <person name="Angelova A."/>
            <person name="Rajasekar S."/>
            <person name="Mueller T."/>
            <person name="Lomeli R."/>
            <person name="Scara G."/>
            <person name="Ko A."/>
            <person name="Delaney K."/>
            <person name="Wissotski M."/>
            <person name="Lopez G."/>
            <person name="Campos D."/>
            <person name="Braidotti M."/>
            <person name="Ashley E."/>
            <person name="Golser W."/>
            <person name="Kim H."/>
            <person name="Lee S."/>
            <person name="Lin J."/>
            <person name="Dujmic Z."/>
            <person name="Kim W."/>
            <person name="Talag J."/>
            <person name="Zuccolo A."/>
            <person name="Fan C."/>
            <person name="Sebastian A."/>
            <person name="Kramer M."/>
            <person name="Spiegel L."/>
            <person name="Nascimento L."/>
            <person name="Zutavern T."/>
            <person name="Miller B."/>
            <person name="Ambroise C."/>
            <person name="Muller S."/>
            <person name="Spooner W."/>
            <person name="Narechania A."/>
            <person name="Ren L."/>
            <person name="Wei S."/>
            <person name="Kumari S."/>
            <person name="Faga B."/>
            <person name="Levy M.J."/>
            <person name="McMahan L."/>
            <person name="Van Buren P."/>
            <person name="Vaughn M.W."/>
            <person name="Ying K."/>
            <person name="Yeh C.-T."/>
            <person name="Emrich S.J."/>
            <person name="Jia Y."/>
            <person name="Kalyanaraman A."/>
            <person name="Hsia A.-P."/>
            <person name="Barbazuk W.B."/>
            <person name="Baucom R.S."/>
            <person name="Brutnell T.P."/>
            <person name="Carpita N.C."/>
            <person name="Chaparro C."/>
            <person name="Chia J.-M."/>
            <person name="Deragon J.-M."/>
            <person name="Estill J.C."/>
            <person name="Fu Y."/>
            <person name="Jeddeloh J.A."/>
            <person name="Han Y."/>
            <person name="Lee H."/>
            <person name="Li P."/>
            <person name="Lisch D.R."/>
            <person name="Liu S."/>
            <person name="Liu Z."/>
            <person name="Nagel D.H."/>
            <person name="McCann M.C."/>
            <person name="SanMiguel P."/>
            <person name="Myers A.M."/>
            <person name="Nettleton D."/>
            <person name="Nguyen J."/>
            <person name="Penning B.W."/>
            <person name="Ponnala L."/>
            <person name="Schneider K.L."/>
            <person name="Schwartz D.C."/>
            <person name="Sharma A."/>
            <person name="Soderlund C."/>
            <person name="Springer N.M."/>
            <person name="Sun Q."/>
            <person name="Wang H."/>
            <person name="Waterman M."/>
            <person name="Westerman R."/>
            <person name="Wolfgruber T.K."/>
            <person name="Yang L."/>
            <person name="Yu Y."/>
            <person name="Zhang L."/>
            <person name="Zhou S."/>
            <person name="Zhu Q."/>
            <person name="Bennetzen J.L."/>
            <person name="Dawe R.K."/>
            <person name="Jiang J."/>
            <person name="Jiang N."/>
            <person name="Presting G.G."/>
            <person name="Wessler S.R."/>
            <person name="Aluru S."/>
            <person name="Martienssen R.A."/>
            <person name="Clifton S.W."/>
            <person name="McCombie W.R."/>
            <person name="Wing R.A."/>
            <person name="Wilson R.K."/>
        </authorList>
    </citation>
    <scope>NUCLEOTIDE SEQUENCE [LARGE SCALE GENOMIC DNA]</scope>
    <source>
        <strain evidence="7">cv. B73</strain>
    </source>
</reference>
<dbReference type="InterPro" id="IPR012093">
    <property type="entry name" value="Pirin"/>
</dbReference>
<evidence type="ECO:0000256" key="2">
    <source>
        <dbReference type="RuleBase" id="RU003457"/>
    </source>
</evidence>
<feature type="domain" description="Pirin N-terminal" evidence="4">
    <location>
        <begin position="67"/>
        <end position="128"/>
    </location>
</feature>
<dbReference type="Pfam" id="PF05726">
    <property type="entry name" value="Pirin_C"/>
    <property type="match status" value="1"/>
</dbReference>
<evidence type="ECO:0000313" key="6">
    <source>
        <dbReference type="EnsemblPlants" id="Zm00001eb383690_P001"/>
    </source>
</evidence>